<evidence type="ECO:0000256" key="7">
    <source>
        <dbReference type="ARBA" id="ARBA00022679"/>
    </source>
</evidence>
<comment type="caution">
    <text evidence="16">The sequence shown here is derived from an EMBL/GenBank/DDBJ whole genome shotgun (WGS) entry which is preliminary data.</text>
</comment>
<evidence type="ECO:0000256" key="9">
    <source>
        <dbReference type="ARBA" id="ARBA00023134"/>
    </source>
</evidence>
<accession>A0AB73BJN4</accession>
<evidence type="ECO:0000256" key="6">
    <source>
        <dbReference type="ARBA" id="ARBA00022676"/>
    </source>
</evidence>
<dbReference type="InterPro" id="IPR000836">
    <property type="entry name" value="PRTase_dom"/>
</dbReference>
<evidence type="ECO:0000313" key="17">
    <source>
        <dbReference type="Proteomes" id="UP000324162"/>
    </source>
</evidence>
<dbReference type="AlphaFoldDB" id="A0AB73BJN4"/>
<evidence type="ECO:0000256" key="12">
    <source>
        <dbReference type="ARBA" id="ARBA00056901"/>
    </source>
</evidence>
<keyword evidence="6 16" id="KW-0328">Glycosyltransferase</keyword>
<name>A0AB73BJN4_9GAMM</name>
<comment type="similarity">
    <text evidence="3">Belongs to the UPRTase family.</text>
</comment>
<dbReference type="GO" id="GO:0004845">
    <property type="term" value="F:uracil phosphoribosyltransferase activity"/>
    <property type="evidence" value="ECO:0007669"/>
    <property type="project" value="UniProtKB-EC"/>
</dbReference>
<sequence length="256" mass="28595">MLNIIHCQINTPNLADSNRESVMNANQVIQIYKEDSQILSSSVIELPQTNRLKYLHAKMRDKVASKSQFIFYADQVFRLLIEKSLELVPFKDLDVTTPVGETYKGKQFADPICAVSVVRAGESMENELRHIDLKIPIGKILIQRDVVTKLPTLYYSKLPDHIAKCRVLIFEPMLATGGSAICAIQVLIDAGVLEENIIFVNLLCSPEGIQKVTQQFKKIQIVTSSIEEYLNGNAFMIPGIGDFGDRYFGTTDVGAV</sequence>
<dbReference type="Gene3D" id="3.40.50.2020">
    <property type="match status" value="1"/>
</dbReference>
<dbReference type="NCBIfam" id="NF001097">
    <property type="entry name" value="PRK00129.1"/>
    <property type="match status" value="1"/>
</dbReference>
<dbReference type="EMBL" id="SEUK01000042">
    <property type="protein sequence ID" value="KAA1163424.1"/>
    <property type="molecule type" value="Genomic_DNA"/>
</dbReference>
<dbReference type="CDD" id="cd06223">
    <property type="entry name" value="PRTases_typeI"/>
    <property type="match status" value="1"/>
</dbReference>
<keyword evidence="9" id="KW-0342">GTP-binding</keyword>
<feature type="domain" description="Phosphoribosyltransferase" evidence="15">
    <location>
        <begin position="47"/>
        <end position="250"/>
    </location>
</feature>
<keyword evidence="8" id="KW-0547">Nucleotide-binding</keyword>
<evidence type="ECO:0000256" key="3">
    <source>
        <dbReference type="ARBA" id="ARBA00009516"/>
    </source>
</evidence>
<keyword evidence="5" id="KW-0021">Allosteric enzyme</keyword>
<protein>
    <recommendedName>
        <fullName evidence="13">Uracil phosphoribosyltransferase</fullName>
        <ecNumber evidence="4">2.4.2.9</ecNumber>
    </recommendedName>
    <alternativeName>
        <fullName evidence="10">UMP pyrophosphorylase</fullName>
    </alternativeName>
    <alternativeName>
        <fullName evidence="14">UPRTase</fullName>
    </alternativeName>
</protein>
<comment type="function">
    <text evidence="12">Catalyzes the conversion of uracil and 5-phospho-alpha-D-ribose 1-diphosphate (PRPP) to UMP and diphosphate.</text>
</comment>
<evidence type="ECO:0000256" key="8">
    <source>
        <dbReference type="ARBA" id="ARBA00022741"/>
    </source>
</evidence>
<evidence type="ECO:0000256" key="10">
    <source>
        <dbReference type="ARBA" id="ARBA00031082"/>
    </source>
</evidence>
<comment type="pathway">
    <text evidence="2">Pyrimidine metabolism; UMP biosynthesis via salvage pathway; UMP from uracil: step 1/1.</text>
</comment>
<dbReference type="InterPro" id="IPR029057">
    <property type="entry name" value="PRTase-like"/>
</dbReference>
<evidence type="ECO:0000259" key="15">
    <source>
        <dbReference type="Pfam" id="PF14681"/>
    </source>
</evidence>
<evidence type="ECO:0000313" key="16">
    <source>
        <dbReference type="EMBL" id="KAA1163424.1"/>
    </source>
</evidence>
<evidence type="ECO:0000256" key="5">
    <source>
        <dbReference type="ARBA" id="ARBA00022533"/>
    </source>
</evidence>
<evidence type="ECO:0000256" key="1">
    <source>
        <dbReference type="ARBA" id="ARBA00001946"/>
    </source>
</evidence>
<comment type="catalytic activity">
    <reaction evidence="11">
        <text>UMP + diphosphate = 5-phospho-alpha-D-ribose 1-diphosphate + uracil</text>
        <dbReference type="Rhea" id="RHEA:13017"/>
        <dbReference type="ChEBI" id="CHEBI:17568"/>
        <dbReference type="ChEBI" id="CHEBI:33019"/>
        <dbReference type="ChEBI" id="CHEBI:57865"/>
        <dbReference type="ChEBI" id="CHEBI:58017"/>
        <dbReference type="EC" id="2.4.2.9"/>
    </reaction>
</comment>
<proteinExistence type="inferred from homology"/>
<evidence type="ECO:0000256" key="2">
    <source>
        <dbReference type="ARBA" id="ARBA00005180"/>
    </source>
</evidence>
<dbReference type="SUPFAM" id="SSF53271">
    <property type="entry name" value="PRTase-like"/>
    <property type="match status" value="1"/>
</dbReference>
<dbReference type="GO" id="GO:0005525">
    <property type="term" value="F:GTP binding"/>
    <property type="evidence" value="ECO:0007669"/>
    <property type="project" value="UniProtKB-KW"/>
</dbReference>
<evidence type="ECO:0000256" key="14">
    <source>
        <dbReference type="ARBA" id="ARBA00079807"/>
    </source>
</evidence>
<reference evidence="16 17" key="1">
    <citation type="submission" date="2019-01" db="EMBL/GenBank/DDBJ databases">
        <title>Genome sequences of marine Pseudoalteromonas species.</title>
        <authorList>
            <person name="Boraston A.B."/>
            <person name="Hehemann J.-H."/>
            <person name="Vickers C.J."/>
            <person name="Salama-Alber O."/>
            <person name="Abe K."/>
            <person name="Hettle A.J."/>
        </authorList>
    </citation>
    <scope>NUCLEOTIDE SEQUENCE [LARGE SCALE GENOMIC DNA]</scope>
    <source>
        <strain evidence="16 17">PS42</strain>
    </source>
</reference>
<dbReference type="FunFam" id="3.40.50.2020:FF:000023">
    <property type="entry name" value="Probable uracil phosphoribosyltransferase"/>
    <property type="match status" value="1"/>
</dbReference>
<comment type="cofactor">
    <cofactor evidence="1">
        <name>Mg(2+)</name>
        <dbReference type="ChEBI" id="CHEBI:18420"/>
    </cofactor>
</comment>
<gene>
    <name evidence="16" type="ORF">EU508_04365</name>
</gene>
<keyword evidence="7 16" id="KW-0808">Transferase</keyword>
<dbReference type="Proteomes" id="UP000324162">
    <property type="component" value="Unassembled WGS sequence"/>
</dbReference>
<evidence type="ECO:0000256" key="4">
    <source>
        <dbReference type="ARBA" id="ARBA00011894"/>
    </source>
</evidence>
<evidence type="ECO:0000256" key="11">
    <source>
        <dbReference type="ARBA" id="ARBA00052919"/>
    </source>
</evidence>
<organism evidence="16 17">
    <name type="scientific">Pseudoalteromonas fuliginea</name>
    <dbReference type="NCBI Taxonomy" id="1872678"/>
    <lineage>
        <taxon>Bacteria</taxon>
        <taxon>Pseudomonadati</taxon>
        <taxon>Pseudomonadota</taxon>
        <taxon>Gammaproteobacteria</taxon>
        <taxon>Alteromonadales</taxon>
        <taxon>Pseudoalteromonadaceae</taxon>
        <taxon>Pseudoalteromonas</taxon>
    </lineage>
</organism>
<evidence type="ECO:0000256" key="13">
    <source>
        <dbReference type="ARBA" id="ARBA00072146"/>
    </source>
</evidence>
<dbReference type="EC" id="2.4.2.9" evidence="4"/>
<dbReference type="Pfam" id="PF14681">
    <property type="entry name" value="UPRTase"/>
    <property type="match status" value="1"/>
</dbReference>